<keyword evidence="2" id="KW-0472">Membrane</keyword>
<dbReference type="InterPro" id="IPR003423">
    <property type="entry name" value="OMP_efflux"/>
</dbReference>
<dbReference type="GO" id="GO:0015562">
    <property type="term" value="F:efflux transmembrane transporter activity"/>
    <property type="evidence" value="ECO:0007669"/>
    <property type="project" value="InterPro"/>
</dbReference>
<keyword evidence="4" id="KW-1185">Reference proteome</keyword>
<dbReference type="Gene3D" id="2.20.200.10">
    <property type="entry name" value="Outer membrane efflux proteins (OEP)"/>
    <property type="match status" value="1"/>
</dbReference>
<dbReference type="AlphaFoldDB" id="A0A502G3Y8"/>
<keyword evidence="2" id="KW-0564">Palmitate</keyword>
<dbReference type="EMBL" id="RCZC01000001">
    <property type="protein sequence ID" value="TPG56535.1"/>
    <property type="molecule type" value="Genomic_DNA"/>
</dbReference>
<dbReference type="NCBIfam" id="TIGR01845">
    <property type="entry name" value="outer_NodT"/>
    <property type="match status" value="1"/>
</dbReference>
<dbReference type="PROSITE" id="PS51257">
    <property type="entry name" value="PROKAR_LIPOPROTEIN"/>
    <property type="match status" value="1"/>
</dbReference>
<dbReference type="RefSeq" id="WP_140847958.1">
    <property type="nucleotide sequence ID" value="NZ_RCZC01000001.1"/>
</dbReference>
<dbReference type="PANTHER" id="PTHR30203">
    <property type="entry name" value="OUTER MEMBRANE CATION EFFLUX PROTEIN"/>
    <property type="match status" value="1"/>
</dbReference>
<protein>
    <submittedName>
        <fullName evidence="3">Efflux transporter outer membrane subunit</fullName>
    </submittedName>
</protein>
<keyword evidence="2" id="KW-0732">Signal</keyword>
<comment type="subcellular location">
    <subcellularLocation>
        <location evidence="2">Cell membrane</location>
        <topology evidence="2">Lipid-anchor</topology>
    </subcellularLocation>
</comment>
<comment type="caution">
    <text evidence="3">The sequence shown here is derived from an EMBL/GenBank/DDBJ whole genome shotgun (WGS) entry which is preliminary data.</text>
</comment>
<dbReference type="GO" id="GO:0005886">
    <property type="term" value="C:plasma membrane"/>
    <property type="evidence" value="ECO:0007669"/>
    <property type="project" value="UniProtKB-SubCell"/>
</dbReference>
<gene>
    <name evidence="3" type="ORF">EAH76_03100</name>
</gene>
<evidence type="ECO:0000313" key="3">
    <source>
        <dbReference type="EMBL" id="TPG56535.1"/>
    </source>
</evidence>
<comment type="similarity">
    <text evidence="1 2">Belongs to the outer membrane factor (OMF) (TC 1.B.17) family.</text>
</comment>
<dbReference type="PANTHER" id="PTHR30203:SF29">
    <property type="entry name" value="PROTEIN CYAE"/>
    <property type="match status" value="1"/>
</dbReference>
<reference evidence="3 4" key="1">
    <citation type="journal article" date="2019" name="Environ. Microbiol.">
        <title>Species interactions and distinct microbial communities in high Arctic permafrost affected cryosols are associated with the CH4 and CO2 gas fluxes.</title>
        <authorList>
            <person name="Altshuler I."/>
            <person name="Hamel J."/>
            <person name="Turney S."/>
            <person name="Magnuson E."/>
            <person name="Levesque R."/>
            <person name="Greer C."/>
            <person name="Whyte L.G."/>
        </authorList>
    </citation>
    <scope>NUCLEOTIDE SEQUENCE [LARGE SCALE GENOMIC DNA]</scope>
    <source>
        <strain evidence="3 4">E6.1</strain>
    </source>
</reference>
<evidence type="ECO:0000256" key="2">
    <source>
        <dbReference type="RuleBase" id="RU362097"/>
    </source>
</evidence>
<proteinExistence type="inferred from homology"/>
<feature type="chain" id="PRO_5021511810" evidence="2">
    <location>
        <begin position="24"/>
        <end position="464"/>
    </location>
</feature>
<sequence length="464" mass="49243">MKRFTTLAMVATLLASCAGPRPQAPSSAAVVPPAGWRDARDLGPAPDAAWWTGFHDPALDAIVEQALRNNVDIAIAASRVEEARSQFRLAGAQRLPDLSLGVGGGYQRDVNAFGIGTDQRVDSAQATLSWDADLFGRLAKASDAARASLLATEAARDGVRLAVAGAAASGYVGLRALDARLVILRATLVARSEALKLARRRYETGYAASLDLSQSEAEYRSAEQLIPATLLAIRRQENGLSVLMGTTPGEVVRGTELSAIGFPTLPNDLPANLVRRRPDIAQAEQQLVAADASLDSVRASFLPDLRLSASGGLVGSSLIPDPISVFSLGASLLAPIFDAGRRRAQQGVAASRRDEAAFAYRRTALIAFREVEDAMATVDRSREQEVALVAQRSALDRALKTATERYRAGYSPYLDQLDAQRSLLGAELALAQSRSDRLTGQIALFQALGGGWRATEPSTIASAK</sequence>
<dbReference type="Pfam" id="PF02321">
    <property type="entry name" value="OEP"/>
    <property type="match status" value="2"/>
</dbReference>
<evidence type="ECO:0000256" key="1">
    <source>
        <dbReference type="ARBA" id="ARBA00007613"/>
    </source>
</evidence>
<dbReference type="SUPFAM" id="SSF56954">
    <property type="entry name" value="Outer membrane efflux proteins (OEP)"/>
    <property type="match status" value="1"/>
</dbReference>
<dbReference type="OrthoDB" id="9783100at2"/>
<accession>A0A502G3Y8</accession>
<feature type="signal peptide" evidence="2">
    <location>
        <begin position="1"/>
        <end position="23"/>
    </location>
</feature>
<keyword evidence="2" id="KW-0812">Transmembrane</keyword>
<keyword evidence="2" id="KW-0449">Lipoprotein</keyword>
<organism evidence="3 4">
    <name type="scientific">Sphingomonas glacialis</name>
    <dbReference type="NCBI Taxonomy" id="658225"/>
    <lineage>
        <taxon>Bacteria</taxon>
        <taxon>Pseudomonadati</taxon>
        <taxon>Pseudomonadota</taxon>
        <taxon>Alphaproteobacteria</taxon>
        <taxon>Sphingomonadales</taxon>
        <taxon>Sphingomonadaceae</taxon>
        <taxon>Sphingomonas</taxon>
    </lineage>
</organism>
<dbReference type="Gene3D" id="1.20.1600.10">
    <property type="entry name" value="Outer membrane efflux proteins (OEP)"/>
    <property type="match status" value="1"/>
</dbReference>
<evidence type="ECO:0000313" key="4">
    <source>
        <dbReference type="Proteomes" id="UP000319931"/>
    </source>
</evidence>
<dbReference type="Proteomes" id="UP000319931">
    <property type="component" value="Unassembled WGS sequence"/>
</dbReference>
<name>A0A502G3Y8_9SPHN</name>
<keyword evidence="2" id="KW-1134">Transmembrane beta strand</keyword>
<dbReference type="InterPro" id="IPR010131">
    <property type="entry name" value="MdtP/NodT-like"/>
</dbReference>